<geneLocation type="plasmid" evidence="1">
    <name>pl1WSM5005</name>
</geneLocation>
<dbReference type="AlphaFoldDB" id="A0A1I9YT54"/>
<organism evidence="1">
    <name type="scientific">Paraburkholderia sprentiae WSM5005</name>
    <dbReference type="NCBI Taxonomy" id="754502"/>
    <lineage>
        <taxon>Bacteria</taxon>
        <taxon>Pseudomonadati</taxon>
        <taxon>Pseudomonadota</taxon>
        <taxon>Betaproteobacteria</taxon>
        <taxon>Burkholderiales</taxon>
        <taxon>Burkholderiaceae</taxon>
        <taxon>Paraburkholderia</taxon>
    </lineage>
</organism>
<dbReference type="EMBL" id="CP017563">
    <property type="protein sequence ID" value="APA90088.1"/>
    <property type="molecule type" value="Genomic_DNA"/>
</dbReference>
<sequence length="100" mass="11195">MPFARSESSRKVVNFATKFIETLVVAHIQQHSDATITSLQNHVVQAAHSSICGKQMFEAIAIQRANQPCILGQPFRPSNLSIGAKQCFRLIEHLGKRVYF</sequence>
<reference evidence="1" key="1">
    <citation type="submission" date="2016-09" db="EMBL/GenBank/DDBJ databases">
        <title>The Complete Genome of Burkholderia sprentiae wsm5005.</title>
        <authorList>
            <person name="De Meyer S."/>
            <person name="Wang P."/>
            <person name="Terpolilli J."/>
        </authorList>
    </citation>
    <scope>NUCLEOTIDE SEQUENCE [LARGE SCALE GENOMIC DNA]</scope>
    <source>
        <strain evidence="1">WSM5005</strain>
        <plasmid evidence="1">pl1WSM5005</plasmid>
    </source>
</reference>
<accession>A0A1I9YT54</accession>
<evidence type="ECO:0000313" key="1">
    <source>
        <dbReference type="EMBL" id="APA90088.1"/>
    </source>
</evidence>
<name>A0A1I9YT54_9BURK</name>
<protein>
    <submittedName>
        <fullName evidence="1">Uncharacterized protein</fullName>
    </submittedName>
</protein>
<keyword evidence="1" id="KW-0614">Plasmid</keyword>
<proteinExistence type="predicted"/>
<gene>
    <name evidence="1" type="ORF">BJG93_32255</name>
</gene>